<accession>A0AAE1FKS9</accession>
<comment type="similarity">
    <text evidence="1">Belongs to the DNA polymerase type-Y family.</text>
</comment>
<dbReference type="FunFam" id="3.40.1170.60:FF:000006">
    <property type="entry name" value="DNA polymerase iota"/>
    <property type="match status" value="1"/>
</dbReference>
<dbReference type="SUPFAM" id="SSF56672">
    <property type="entry name" value="DNA/RNA polymerases"/>
    <property type="match status" value="1"/>
</dbReference>
<dbReference type="Pfam" id="PF08652">
    <property type="entry name" value="RAI1"/>
    <property type="match status" value="1"/>
</dbReference>
<dbReference type="Gene3D" id="3.30.1490.100">
    <property type="entry name" value="DNA polymerase, Y-family, little finger domain"/>
    <property type="match status" value="1"/>
</dbReference>
<dbReference type="Pfam" id="PF11799">
    <property type="entry name" value="IMS_C"/>
    <property type="match status" value="1"/>
</dbReference>
<dbReference type="EMBL" id="JAWQEG010001887">
    <property type="protein sequence ID" value="KAK3875970.1"/>
    <property type="molecule type" value="Genomic_DNA"/>
</dbReference>
<dbReference type="InterPro" id="IPR043502">
    <property type="entry name" value="DNA/RNA_pol_sf"/>
</dbReference>
<dbReference type="InterPro" id="IPR017961">
    <property type="entry name" value="DNA_pol_Y-fam_little_finger"/>
</dbReference>
<dbReference type="FunFam" id="3.30.1490.100:FF:000003">
    <property type="entry name" value="Polymerase (DNA directed) iota"/>
    <property type="match status" value="1"/>
</dbReference>
<dbReference type="AlphaFoldDB" id="A0AAE1FKS9"/>
<dbReference type="Pfam" id="PF21999">
    <property type="entry name" value="IMS_HHH_1"/>
    <property type="match status" value="1"/>
</dbReference>
<feature type="domain" description="UmuC" evidence="3">
    <location>
        <begin position="25"/>
        <end position="192"/>
    </location>
</feature>
<keyword evidence="2" id="KW-0237">DNA synthesis</keyword>
<dbReference type="GO" id="GO:0003684">
    <property type="term" value="F:damaged DNA binding"/>
    <property type="evidence" value="ECO:0007669"/>
    <property type="project" value="InterPro"/>
</dbReference>
<dbReference type="Gene3D" id="1.10.150.20">
    <property type="entry name" value="5' to 3' exonuclease, C-terminal subdomain"/>
    <property type="match status" value="1"/>
</dbReference>
<name>A0AAE1FKS9_PETCI</name>
<dbReference type="GO" id="GO:0019985">
    <property type="term" value="P:translesion synthesis"/>
    <property type="evidence" value="ECO:0007669"/>
    <property type="project" value="TreeGrafter"/>
</dbReference>
<dbReference type="Proteomes" id="UP001286313">
    <property type="component" value="Unassembled WGS sequence"/>
</dbReference>
<dbReference type="Gene3D" id="3.40.1170.60">
    <property type="match status" value="1"/>
</dbReference>
<evidence type="ECO:0000313" key="5">
    <source>
        <dbReference type="Proteomes" id="UP001286313"/>
    </source>
</evidence>
<evidence type="ECO:0000256" key="2">
    <source>
        <dbReference type="ARBA" id="ARBA00022634"/>
    </source>
</evidence>
<dbReference type="PROSITE" id="PS50173">
    <property type="entry name" value="UMUC"/>
    <property type="match status" value="1"/>
</dbReference>
<protein>
    <recommendedName>
        <fullName evidence="3">UmuC domain-containing protein</fullName>
    </recommendedName>
</protein>
<dbReference type="InterPro" id="IPR001126">
    <property type="entry name" value="UmuC"/>
</dbReference>
<comment type="caution">
    <text evidence="4">The sequence shown here is derived from an EMBL/GenBank/DDBJ whole genome shotgun (WGS) entry which is preliminary data.</text>
</comment>
<dbReference type="Pfam" id="PF00817">
    <property type="entry name" value="IMS"/>
    <property type="match status" value="1"/>
</dbReference>
<evidence type="ECO:0000313" key="4">
    <source>
        <dbReference type="EMBL" id="KAK3875970.1"/>
    </source>
</evidence>
<proteinExistence type="inferred from homology"/>
<dbReference type="PANTHER" id="PTHR46404">
    <property type="entry name" value="DNA POLYMERASE IOTA"/>
    <property type="match status" value="1"/>
</dbReference>
<dbReference type="InterPro" id="IPR013961">
    <property type="entry name" value="RAI1"/>
</dbReference>
<dbReference type="SUPFAM" id="SSF100879">
    <property type="entry name" value="Lesion bypass DNA polymerase (Y-family), little finger domain"/>
    <property type="match status" value="1"/>
</dbReference>
<sequence>MEFSDELECGDEGLLSPPHTHQRTILHLDADCFYAQVEMVRQPELRDKPLGIKQKNLVVTCNYVARSQGVKKCMWLKEAMEVLPELVLVDGSDLTHYRRFSTQISGVAQSLTHRVERLGLDENFIDVTDLVDEYMNATGSSDIEGHVFGDKEPVSMDLVDPCGCGCRERLVAGSLVAMQLREQILKETGITVCAARSIPGIGSTTFSVLKDLGISTVQELQDVPLKLLRTKFDSETCSRLKEVSNGIDETSVKKSGKAQSVGLEDAFTKVNSVAEVKVKYQILLERLLKLLREDGRVPVSIRVSVRKFDLAKRFGHRETRQTSISSSLFPDGVNNVGENTRSSLMKTVMGLFQKMVDTSKDFHLTLVGVAFNKLIERVRKGKDISSFFGKRTKEETTETYKYTTDNECKRLCVPLSPEKSSDGHESIREFEQINMDKLNDKSLLTSEPLDPILELESTDCRRVDNNTEVMSYYHRGGRFMGERRGRGGRGRGASNFYHDRRVDDHGEDVFLVGKPSEYRQDPPIVQPLGVIGCYSVDEDRTFGHDRTLLKFIEPQYLTKEGKTKVNIDLNRGWGKNSPYTAMDEDSSLNLYQWILNNSETLVDSDDTPTRLDVDFICMRRCLTQIMKIPYNVKERWAMQAEYFRGTIYLVRYASPEELEQRKSAPPYMKKISMWGHKFEQIMTGGDPDEGVCANEEFRCVLKVKVDNFSCLLAPEVDGADPELFEEDFKDLSSFITVKCNKEVDTTDAFKVECFRKFKLNQWWAENKLSGIPRVVVGFRTEEGQIYRLENYDTDKLPTLAKGLWEPRVSLNILTSFLAFVKKMIMEAPEAVHRFERQSPIVIRHSIVPSVRGAAEGPIKVLPDWYREQLFSPSDQE</sequence>
<dbReference type="GO" id="GO:0003887">
    <property type="term" value="F:DNA-directed DNA polymerase activity"/>
    <property type="evidence" value="ECO:0007669"/>
    <property type="project" value="InterPro"/>
</dbReference>
<dbReference type="GO" id="GO:0006281">
    <property type="term" value="P:DNA repair"/>
    <property type="evidence" value="ECO:0007669"/>
    <property type="project" value="InterPro"/>
</dbReference>
<evidence type="ECO:0000259" key="3">
    <source>
        <dbReference type="PROSITE" id="PS50173"/>
    </source>
</evidence>
<keyword evidence="5" id="KW-1185">Reference proteome</keyword>
<dbReference type="PANTHER" id="PTHR46404:SF1">
    <property type="entry name" value="DNA POLYMERASE IOTA"/>
    <property type="match status" value="1"/>
</dbReference>
<dbReference type="InterPro" id="IPR036775">
    <property type="entry name" value="DNA_pol_Y-fam_lit_finger_sf"/>
</dbReference>
<gene>
    <name evidence="4" type="ORF">Pcinc_019183</name>
</gene>
<dbReference type="InterPro" id="IPR053848">
    <property type="entry name" value="IMS_HHH_1"/>
</dbReference>
<organism evidence="4 5">
    <name type="scientific">Petrolisthes cinctipes</name>
    <name type="common">Flat porcelain crab</name>
    <dbReference type="NCBI Taxonomy" id="88211"/>
    <lineage>
        <taxon>Eukaryota</taxon>
        <taxon>Metazoa</taxon>
        <taxon>Ecdysozoa</taxon>
        <taxon>Arthropoda</taxon>
        <taxon>Crustacea</taxon>
        <taxon>Multicrustacea</taxon>
        <taxon>Malacostraca</taxon>
        <taxon>Eumalacostraca</taxon>
        <taxon>Eucarida</taxon>
        <taxon>Decapoda</taxon>
        <taxon>Pleocyemata</taxon>
        <taxon>Anomura</taxon>
        <taxon>Galatheoidea</taxon>
        <taxon>Porcellanidae</taxon>
        <taxon>Petrolisthes</taxon>
    </lineage>
</organism>
<evidence type="ECO:0000256" key="1">
    <source>
        <dbReference type="ARBA" id="ARBA00010945"/>
    </source>
</evidence>
<reference evidence="4" key="1">
    <citation type="submission" date="2023-10" db="EMBL/GenBank/DDBJ databases">
        <title>Genome assemblies of two species of porcelain crab, Petrolisthes cinctipes and Petrolisthes manimaculis (Anomura: Porcellanidae).</title>
        <authorList>
            <person name="Angst P."/>
        </authorList>
    </citation>
    <scope>NUCLEOTIDE SEQUENCE</scope>
    <source>
        <strain evidence="4">PB745_01</strain>
        <tissue evidence="4">Gill</tissue>
    </source>
</reference>